<proteinExistence type="predicted"/>
<feature type="compositionally biased region" description="Pro residues" evidence="1">
    <location>
        <begin position="76"/>
        <end position="86"/>
    </location>
</feature>
<evidence type="ECO:0000256" key="1">
    <source>
        <dbReference type="SAM" id="MobiDB-lite"/>
    </source>
</evidence>
<name>A0A8T0PDR2_PANVG</name>
<feature type="region of interest" description="Disordered" evidence="1">
    <location>
        <begin position="1"/>
        <end position="131"/>
    </location>
</feature>
<evidence type="ECO:0000313" key="2">
    <source>
        <dbReference type="EMBL" id="KAG2560023.1"/>
    </source>
</evidence>
<feature type="region of interest" description="Disordered" evidence="1">
    <location>
        <begin position="156"/>
        <end position="179"/>
    </location>
</feature>
<dbReference type="AlphaFoldDB" id="A0A8T0PDR2"/>
<dbReference type="Proteomes" id="UP000823388">
    <property type="component" value="Chromosome 8K"/>
</dbReference>
<dbReference type="EMBL" id="CM029051">
    <property type="protein sequence ID" value="KAG2560023.1"/>
    <property type="molecule type" value="Genomic_DNA"/>
</dbReference>
<gene>
    <name evidence="2" type="ORF">PVAP13_8KG009202</name>
</gene>
<comment type="caution">
    <text evidence="2">The sequence shown here is derived from an EMBL/GenBank/DDBJ whole genome shotgun (WGS) entry which is preliminary data.</text>
</comment>
<feature type="compositionally biased region" description="Basic and acidic residues" evidence="1">
    <location>
        <begin position="162"/>
        <end position="179"/>
    </location>
</feature>
<evidence type="ECO:0000313" key="3">
    <source>
        <dbReference type="Proteomes" id="UP000823388"/>
    </source>
</evidence>
<accession>A0A8T0PDR2</accession>
<sequence>MRETTRRPQHPRPLLPRRQWWPHRRRHRIHGRKEQHEPDPRPTAQLPSSPPCRSQLPPSPPAAAADARDDEATAASPPPPPPPPAAAAPTAGGGHGSVGTGSTPLPSSDSAPSSRPRSASPFRDRGEPRAAAMSKVFEGCKRQYCVAAASLSRKCTAASALDGEKEAKAVRDPVRRGGS</sequence>
<organism evidence="2 3">
    <name type="scientific">Panicum virgatum</name>
    <name type="common">Blackwell switchgrass</name>
    <dbReference type="NCBI Taxonomy" id="38727"/>
    <lineage>
        <taxon>Eukaryota</taxon>
        <taxon>Viridiplantae</taxon>
        <taxon>Streptophyta</taxon>
        <taxon>Embryophyta</taxon>
        <taxon>Tracheophyta</taxon>
        <taxon>Spermatophyta</taxon>
        <taxon>Magnoliopsida</taxon>
        <taxon>Liliopsida</taxon>
        <taxon>Poales</taxon>
        <taxon>Poaceae</taxon>
        <taxon>PACMAD clade</taxon>
        <taxon>Panicoideae</taxon>
        <taxon>Panicodae</taxon>
        <taxon>Paniceae</taxon>
        <taxon>Panicinae</taxon>
        <taxon>Panicum</taxon>
        <taxon>Panicum sect. Hiantes</taxon>
    </lineage>
</organism>
<feature type="compositionally biased region" description="Basic residues" evidence="1">
    <location>
        <begin position="20"/>
        <end position="31"/>
    </location>
</feature>
<protein>
    <submittedName>
        <fullName evidence="2">Uncharacterized protein</fullName>
    </submittedName>
</protein>
<keyword evidence="3" id="KW-1185">Reference proteome</keyword>
<reference evidence="2" key="1">
    <citation type="submission" date="2020-05" db="EMBL/GenBank/DDBJ databases">
        <title>WGS assembly of Panicum virgatum.</title>
        <authorList>
            <person name="Lovell J.T."/>
            <person name="Jenkins J."/>
            <person name="Shu S."/>
            <person name="Juenger T.E."/>
            <person name="Schmutz J."/>
        </authorList>
    </citation>
    <scope>NUCLEOTIDE SEQUENCE</scope>
    <source>
        <strain evidence="2">AP13</strain>
    </source>
</reference>
<feature type="compositionally biased region" description="Low complexity" evidence="1">
    <location>
        <begin position="100"/>
        <end position="121"/>
    </location>
</feature>